<dbReference type="SUPFAM" id="SSF48403">
    <property type="entry name" value="Ankyrin repeat"/>
    <property type="match status" value="1"/>
</dbReference>
<keyword evidence="1" id="KW-0723">Serine/threonine-protein kinase</keyword>
<comment type="caution">
    <text evidence="8">The sequence shown here is derived from an EMBL/GenBank/DDBJ whole genome shotgun (WGS) entry which is preliminary data.</text>
</comment>
<feature type="domain" description="Protein kinase" evidence="7">
    <location>
        <begin position="792"/>
        <end position="1064"/>
    </location>
</feature>
<dbReference type="Pfam" id="PF00069">
    <property type="entry name" value="Pkinase"/>
    <property type="match status" value="1"/>
</dbReference>
<dbReference type="Gene3D" id="1.25.40.20">
    <property type="entry name" value="Ankyrin repeat-containing domain"/>
    <property type="match status" value="1"/>
</dbReference>
<evidence type="ECO:0000313" key="9">
    <source>
        <dbReference type="Proteomes" id="UP001446871"/>
    </source>
</evidence>
<evidence type="ECO:0000256" key="4">
    <source>
        <dbReference type="ARBA" id="ARBA00022777"/>
    </source>
</evidence>
<keyword evidence="4" id="KW-0418">Kinase</keyword>
<dbReference type="SMART" id="SM00220">
    <property type="entry name" value="S_TKc"/>
    <property type="match status" value="1"/>
</dbReference>
<dbReference type="Gene3D" id="3.30.200.20">
    <property type="entry name" value="Phosphorylase Kinase, domain 1"/>
    <property type="match status" value="1"/>
</dbReference>
<dbReference type="InterPro" id="IPR036770">
    <property type="entry name" value="Ankyrin_rpt-contain_sf"/>
</dbReference>
<reference evidence="8 9" key="1">
    <citation type="submission" date="2023-01" db="EMBL/GenBank/DDBJ databases">
        <title>Analysis of 21 Apiospora genomes using comparative genomics revels a genus with tremendous synthesis potential of carbohydrate active enzymes and secondary metabolites.</title>
        <authorList>
            <person name="Sorensen T."/>
        </authorList>
    </citation>
    <scope>NUCLEOTIDE SEQUENCE [LARGE SCALE GENOMIC DNA]</scope>
    <source>
        <strain evidence="8 9">CBS 83171</strain>
    </source>
</reference>
<evidence type="ECO:0000256" key="5">
    <source>
        <dbReference type="ARBA" id="ARBA00022840"/>
    </source>
</evidence>
<sequence length="1527" mass="171361">MSHYEASDNPMDSTPKYKAGDAVWFRPSGKEAHVRFQIADVKKDAEDAYWYQIKERNGGLYENGTWIPEENLRKAAHDLISAPRPLQGSSKLLGVQTQDHQDKDETRESKYPSPISKLRDLGISEHGIAALSLESDDTTTLMEWNLTSVEDQATWYMDLANQLVDRFLESGNMADLDDVGLMLAAASVGTLLEQPNKHSNMDPKALILQWEIPAVFIGNENEKIRDRNITDEINNFVVLVGSCGIFEASTCAQASSSYIFARYAGPSSGGWIATGFFTALVPVDYNAEHNRIQWHLEVKEDSIIVPEELDRIVQGEWATQTFGQYELKFTDLTRRETMVYWDGGQVNADFGTGSLIPIPLKLGGAYTFKHQSTTRSFEPEGAYEQALVLLQRHVAFVYDAGSQTAWLVPQLSWNLHLCHVWEQRFQRKGVDQSGDEQVPFAKPRNDGSDASFTVLKKEGDRIVSSGITLRQVFLQVHKTMSGVRHKPKGRSIYGAEAMDLIEKPGKGSELRELELPEENPSWSYFAEKADSVWFCAGLGQALEPQDKDSRSCDCDLVPESRFLLAAHNSCIEILLQRTGNGLEKFQEGKLELGNKRKWVMEKWPFDTCQHTPQVDFWKTEYTVLQDFSRSMFGPKRPQGSFDTPEPMPDSSSTELPPHDTKVPLGTLHVRIETAHGPKRSSGLRLPGHTTEDGARRLADHSLRKHWIPYVIVEYENFQQAAEASCWIDNGQACWFEDGQCSFDIGSAASTASEVILSLFVRSSSATTQASRHELLGSVRIHPFTERWDSEEQFPQWIDLDGGFARVQLGVSWFEQEPPPLEDRSWRIREKYHLDEFAHVEMKSADKGPNRQYGMATYTEDVGHPGPEVAQLSHPFIAPLAFELKSLGKVNLLSRMADGGHLFSHLQREQRFDVEKTTFYAAELVCVLEHLYEKGIVASLRPENILIDPFGHISICSPGLYRSDQRARNQRIVENNPESPAPNPIHDNKPTPRGDWGELGALICEMATGLPPTYDGEEAFAEPDIRLSEELPASARDFIQRMLEKTHTSFLGANGSTDIKSHPFFHGVDWDEVPLRKTSPYRPAPLGIPPVLKVEPGERKQNFDNRYQWTGVRRRSRGSVYEEFSWGLAPFTFWETIGRIRSAAEGDDTPKPAMDLAQDDNWDVEWDAELRRFHFKNRLTSESRLAYLDSEDPWYIGWRKSKPLSSPADNPPPSQGDLLEALAYALRFGYSAAVFTQLLAYGVELNHSILQYADLPDTHIIPAAPEKISLTPLEWAVEHHRLDLVQLFLDTGGADANYSIWATRGPPLRRAAHRGDQSIVEALYPRTDRVSRTRALGAAAERGDTATAALLLDLGCPCDFAESDRPLPVDPYAEVECPGPVIPPLQPKDLYPPLVVAIWRGDAAMVRVLLSRGGGADPNLAYHGLEARRRERYEEEDLLPMHEEPFFSCGRPAQLAMELGHGEIVGLLLEAGADVELPHGYWTARPPGKLDTLRTGHVCPLVPRKVYLAVTAGLREAAKSRGAVERRG</sequence>
<evidence type="ECO:0000256" key="3">
    <source>
        <dbReference type="ARBA" id="ARBA00022741"/>
    </source>
</evidence>
<dbReference type="PANTHER" id="PTHR24351">
    <property type="entry name" value="RIBOSOMAL PROTEIN S6 KINASE"/>
    <property type="match status" value="1"/>
</dbReference>
<proteinExistence type="predicted"/>
<dbReference type="PROSITE" id="PS50011">
    <property type="entry name" value="PROTEIN_KINASE_DOM"/>
    <property type="match status" value="1"/>
</dbReference>
<evidence type="ECO:0000313" key="8">
    <source>
        <dbReference type="EMBL" id="KAK8057778.1"/>
    </source>
</evidence>
<evidence type="ECO:0000259" key="7">
    <source>
        <dbReference type="PROSITE" id="PS50011"/>
    </source>
</evidence>
<name>A0ABR1UFV6_9PEZI</name>
<keyword evidence="5" id="KW-0067">ATP-binding</keyword>
<dbReference type="InterPro" id="IPR000719">
    <property type="entry name" value="Prot_kinase_dom"/>
</dbReference>
<organism evidence="8 9">
    <name type="scientific">Apiospora saccharicola</name>
    <dbReference type="NCBI Taxonomy" id="335842"/>
    <lineage>
        <taxon>Eukaryota</taxon>
        <taxon>Fungi</taxon>
        <taxon>Dikarya</taxon>
        <taxon>Ascomycota</taxon>
        <taxon>Pezizomycotina</taxon>
        <taxon>Sordariomycetes</taxon>
        <taxon>Xylariomycetidae</taxon>
        <taxon>Amphisphaeriales</taxon>
        <taxon>Apiosporaceae</taxon>
        <taxon>Apiospora</taxon>
    </lineage>
</organism>
<accession>A0ABR1UFV6</accession>
<evidence type="ECO:0000256" key="1">
    <source>
        <dbReference type="ARBA" id="ARBA00022527"/>
    </source>
</evidence>
<evidence type="ECO:0000256" key="6">
    <source>
        <dbReference type="SAM" id="MobiDB-lite"/>
    </source>
</evidence>
<keyword evidence="3" id="KW-0547">Nucleotide-binding</keyword>
<dbReference type="InterPro" id="IPR011009">
    <property type="entry name" value="Kinase-like_dom_sf"/>
</dbReference>
<dbReference type="Gene3D" id="1.10.510.10">
    <property type="entry name" value="Transferase(Phosphotransferase) domain 1"/>
    <property type="match status" value="1"/>
</dbReference>
<feature type="region of interest" description="Disordered" evidence="6">
    <location>
        <begin position="633"/>
        <end position="659"/>
    </location>
</feature>
<evidence type="ECO:0000256" key="2">
    <source>
        <dbReference type="ARBA" id="ARBA00022679"/>
    </source>
</evidence>
<dbReference type="SMART" id="SM00248">
    <property type="entry name" value="ANK"/>
    <property type="match status" value="5"/>
</dbReference>
<dbReference type="SUPFAM" id="SSF56112">
    <property type="entry name" value="Protein kinase-like (PK-like)"/>
    <property type="match status" value="1"/>
</dbReference>
<dbReference type="InterPro" id="IPR002110">
    <property type="entry name" value="Ankyrin_rpt"/>
</dbReference>
<feature type="region of interest" description="Disordered" evidence="6">
    <location>
        <begin position="85"/>
        <end position="115"/>
    </location>
</feature>
<feature type="region of interest" description="Disordered" evidence="6">
    <location>
        <begin position="972"/>
        <end position="991"/>
    </location>
</feature>
<dbReference type="EMBL" id="JAQQWM010000007">
    <property type="protein sequence ID" value="KAK8057778.1"/>
    <property type="molecule type" value="Genomic_DNA"/>
</dbReference>
<feature type="compositionally biased region" description="Polar residues" evidence="6">
    <location>
        <begin position="87"/>
        <end position="98"/>
    </location>
</feature>
<gene>
    <name evidence="8" type="ORF">PG996_011715</name>
</gene>
<keyword evidence="9" id="KW-1185">Reference proteome</keyword>
<keyword evidence="2" id="KW-0808">Transferase</keyword>
<protein>
    <recommendedName>
        <fullName evidence="7">Protein kinase domain-containing protein</fullName>
    </recommendedName>
</protein>
<dbReference type="Proteomes" id="UP001446871">
    <property type="component" value="Unassembled WGS sequence"/>
</dbReference>
<feature type="compositionally biased region" description="Basic and acidic residues" evidence="6">
    <location>
        <begin position="99"/>
        <end position="110"/>
    </location>
</feature>